<dbReference type="RefSeq" id="WP_188770012.1">
    <property type="nucleotide sequence ID" value="NZ_BMHK01000007.1"/>
</dbReference>
<name>A0A916TU02_9SPHN</name>
<comment type="caution">
    <text evidence="1">The sequence shown here is derived from an EMBL/GenBank/DDBJ whole genome shotgun (WGS) entry which is preliminary data.</text>
</comment>
<dbReference type="EMBL" id="BMHK01000007">
    <property type="protein sequence ID" value="GGB97345.1"/>
    <property type="molecule type" value="Genomic_DNA"/>
</dbReference>
<evidence type="ECO:0000313" key="1">
    <source>
        <dbReference type="EMBL" id="GGB97345.1"/>
    </source>
</evidence>
<protein>
    <submittedName>
        <fullName evidence="1">Uncharacterized protein</fullName>
    </submittedName>
</protein>
<keyword evidence="2" id="KW-1185">Reference proteome</keyword>
<reference evidence="1" key="1">
    <citation type="journal article" date="2014" name="Int. J. Syst. Evol. Microbiol.">
        <title>Complete genome sequence of Corynebacterium casei LMG S-19264T (=DSM 44701T), isolated from a smear-ripened cheese.</title>
        <authorList>
            <consortium name="US DOE Joint Genome Institute (JGI-PGF)"/>
            <person name="Walter F."/>
            <person name="Albersmeier A."/>
            <person name="Kalinowski J."/>
            <person name="Ruckert C."/>
        </authorList>
    </citation>
    <scope>NUCLEOTIDE SEQUENCE</scope>
    <source>
        <strain evidence="1">CGMCC 1.15095</strain>
    </source>
</reference>
<dbReference type="AlphaFoldDB" id="A0A916TU02"/>
<gene>
    <name evidence="1" type="ORF">GCM10011494_14780</name>
</gene>
<proteinExistence type="predicted"/>
<organism evidence="1 2">
    <name type="scientific">Novosphingobium endophyticum</name>
    <dbReference type="NCBI Taxonomy" id="1955250"/>
    <lineage>
        <taxon>Bacteria</taxon>
        <taxon>Pseudomonadati</taxon>
        <taxon>Pseudomonadota</taxon>
        <taxon>Alphaproteobacteria</taxon>
        <taxon>Sphingomonadales</taxon>
        <taxon>Sphingomonadaceae</taxon>
        <taxon>Novosphingobium</taxon>
    </lineage>
</organism>
<dbReference type="Proteomes" id="UP000608154">
    <property type="component" value="Unassembled WGS sequence"/>
</dbReference>
<sequence length="149" mass="16376">MASKHVWTMGMVLVAMQAAPAAGAENLKKCREISEPSARLACYDSLSSPGEPETPDKRIERQTRQFGLNEQQKAPEERKEVEQVSAKIASVRGGRVTLDNGMIWKVTDGSRMIDWLREGQIATIRPGLFSGYRMTVGGVTGKAVVVRTQ</sequence>
<accession>A0A916TU02</accession>
<reference evidence="1" key="2">
    <citation type="submission" date="2020-09" db="EMBL/GenBank/DDBJ databases">
        <authorList>
            <person name="Sun Q."/>
            <person name="Zhou Y."/>
        </authorList>
    </citation>
    <scope>NUCLEOTIDE SEQUENCE</scope>
    <source>
        <strain evidence="1">CGMCC 1.15095</strain>
    </source>
</reference>
<evidence type="ECO:0000313" key="2">
    <source>
        <dbReference type="Proteomes" id="UP000608154"/>
    </source>
</evidence>